<dbReference type="Proteomes" id="UP000240418">
    <property type="component" value="Unassembled WGS sequence"/>
</dbReference>
<protein>
    <submittedName>
        <fullName evidence="4">Precorrin-6A reductase</fullName>
    </submittedName>
</protein>
<dbReference type="PROSITE" id="PS51014">
    <property type="entry name" value="COBK_CBIJ"/>
    <property type="match status" value="1"/>
</dbReference>
<accession>A0A2P8FD75</accession>
<proteinExistence type="predicted"/>
<evidence type="ECO:0000256" key="3">
    <source>
        <dbReference type="ARBA" id="ARBA00023002"/>
    </source>
</evidence>
<evidence type="ECO:0000313" key="4">
    <source>
        <dbReference type="EMBL" id="PSL19686.1"/>
    </source>
</evidence>
<evidence type="ECO:0000256" key="1">
    <source>
        <dbReference type="ARBA" id="ARBA00004953"/>
    </source>
</evidence>
<dbReference type="PANTHER" id="PTHR36925">
    <property type="entry name" value="COBALT-PRECORRIN-6A REDUCTASE"/>
    <property type="match status" value="1"/>
</dbReference>
<dbReference type="UniPathway" id="UPA00148"/>
<dbReference type="GO" id="GO:0009236">
    <property type="term" value="P:cobalamin biosynthetic process"/>
    <property type="evidence" value="ECO:0007669"/>
    <property type="project" value="UniProtKB-UniPathway"/>
</dbReference>
<dbReference type="Pfam" id="PF02571">
    <property type="entry name" value="CbiJ"/>
    <property type="match status" value="1"/>
</dbReference>
<dbReference type="NCBIfam" id="TIGR00715">
    <property type="entry name" value="precor6x_red"/>
    <property type="match status" value="1"/>
</dbReference>
<dbReference type="GO" id="GO:0016994">
    <property type="term" value="F:precorrin-6A reductase activity"/>
    <property type="evidence" value="ECO:0007669"/>
    <property type="project" value="InterPro"/>
</dbReference>
<dbReference type="InterPro" id="IPR003723">
    <property type="entry name" value="Precorrin-6x_reduct"/>
</dbReference>
<gene>
    <name evidence="4" type="ORF">CLV88_105109</name>
</gene>
<dbReference type="EMBL" id="PYGJ01000005">
    <property type="protein sequence ID" value="PSL19686.1"/>
    <property type="molecule type" value="Genomic_DNA"/>
</dbReference>
<sequence>MDPNLLILGGTTEASALAKVAADHGLRAVFSYAGRVSSPRIQPIPQRVGGFGGVAGLVDYLNAQNVTHVVDATHPFAAQMSWNAHHACVQAGVPLLALTRPAWQTQRGDDWHHVADIEGAVAALNGAARRVMLALGKLNVPAFAAQPQHHYVLRLVDTPAAPIDLPNHNVVVARGPFDVAGDMALFREHSVDVVLCKNAGGVGAEAKLHAARALGLPVIMIDRPTLPPRTEVASVEGVLDWLAHVKTERGV</sequence>
<comment type="pathway">
    <text evidence="1">Cofactor biosynthesis; adenosylcobalamin biosynthesis.</text>
</comment>
<keyword evidence="5" id="KW-1185">Reference proteome</keyword>
<evidence type="ECO:0000313" key="5">
    <source>
        <dbReference type="Proteomes" id="UP000240418"/>
    </source>
</evidence>
<reference evidence="4 5" key="1">
    <citation type="submission" date="2018-03" db="EMBL/GenBank/DDBJ databases">
        <title>Genomic Encyclopedia of Archaeal and Bacterial Type Strains, Phase II (KMG-II): from individual species to whole genera.</title>
        <authorList>
            <person name="Goeker M."/>
        </authorList>
    </citation>
    <scope>NUCLEOTIDE SEQUENCE [LARGE SCALE GENOMIC DNA]</scope>
    <source>
        <strain evidence="4 5">DSM 100673</strain>
    </source>
</reference>
<dbReference type="NCBIfam" id="NF005968">
    <property type="entry name" value="PRK08057.1-2"/>
    <property type="match status" value="1"/>
</dbReference>
<evidence type="ECO:0000256" key="2">
    <source>
        <dbReference type="ARBA" id="ARBA00022573"/>
    </source>
</evidence>
<dbReference type="AlphaFoldDB" id="A0A2P8FD75"/>
<dbReference type="PANTHER" id="PTHR36925:SF1">
    <property type="entry name" value="COBALT-PRECORRIN-6A REDUCTASE"/>
    <property type="match status" value="1"/>
</dbReference>
<comment type="caution">
    <text evidence="4">The sequence shown here is derived from an EMBL/GenBank/DDBJ whole genome shotgun (WGS) entry which is preliminary data.</text>
</comment>
<keyword evidence="3" id="KW-0560">Oxidoreductase</keyword>
<keyword evidence="2" id="KW-0169">Cobalamin biosynthesis</keyword>
<dbReference type="RefSeq" id="WP_207797047.1">
    <property type="nucleotide sequence ID" value="NZ_PYGJ01000005.1"/>
</dbReference>
<organism evidence="4 5">
    <name type="scientific">Shimia abyssi</name>
    <dbReference type="NCBI Taxonomy" id="1662395"/>
    <lineage>
        <taxon>Bacteria</taxon>
        <taxon>Pseudomonadati</taxon>
        <taxon>Pseudomonadota</taxon>
        <taxon>Alphaproteobacteria</taxon>
        <taxon>Rhodobacterales</taxon>
        <taxon>Roseobacteraceae</taxon>
    </lineage>
</organism>
<name>A0A2P8FD75_9RHOB</name>